<dbReference type="RefSeq" id="WP_368376064.1">
    <property type="nucleotide sequence ID" value="NZ_JBFRYB010000001.1"/>
</dbReference>
<evidence type="ECO:0000313" key="4">
    <source>
        <dbReference type="Proteomes" id="UP001557484"/>
    </source>
</evidence>
<dbReference type="GO" id="GO:0008233">
    <property type="term" value="F:peptidase activity"/>
    <property type="evidence" value="ECO:0007669"/>
    <property type="project" value="UniProtKB-KW"/>
</dbReference>
<protein>
    <submittedName>
        <fullName evidence="3">Serine protease</fullName>
        <ecNumber evidence="3">3.4.21.-</ecNumber>
    </submittedName>
</protein>
<accession>A0ABV3TWH4</accession>
<dbReference type="PANTHER" id="PTHR15462:SF8">
    <property type="entry name" value="SERINE PROTEASE"/>
    <property type="match status" value="1"/>
</dbReference>
<dbReference type="EMBL" id="JBFRYB010000001">
    <property type="protein sequence ID" value="MEX1665977.1"/>
    <property type="molecule type" value="Genomic_DNA"/>
</dbReference>
<sequence>MHNYRLISLLNSIGLAAARTARNAVAVLFSVFCSAASADCSDSIFPPAASAWLLPTAEKRLEFGENINVSPAVCEYTNIELAQWYFWGEGSQGTNTQSADIELAYRHATQAVSANHWPYELALMHAAFVLKGMDTGLSLEEAVRRYRREILSGDPLRRDKALAMLNQLSGFLPRVMTAPNAVFADSRLSKPLALQPTLALQLSKRGKKNLILTADTDGAPRLLWANAVVDADKSISLIFQRQASLGASGSEDVRQQLWRLPTSMPRSGILLSRFTQADGSYYESRCTATQLASQWLISASHCLYTPAGDGQLRSLQFIADPNASSGSDGAATPVTAAWHHRQHHPKHQHNGELGRYSGSDIALFKLASPIPMQKPPMLAIPNSQNLWVESLAYPNDKTRYTLWSSRCRSSLWQRGTQKLGDLYVLDCFSYAGQSGAVLTQNNDSQRQIIGVLSARISNASINQPVFAALTHALIKEIKTVMAGEHSALFVAMPIMSPVNVAAAKP</sequence>
<keyword evidence="3" id="KW-0645">Protease</keyword>
<gene>
    <name evidence="3" type="ORF">AB4875_10800</name>
</gene>
<dbReference type="InterPro" id="IPR050966">
    <property type="entry name" value="Glutamyl_endopeptidase"/>
</dbReference>
<keyword evidence="4" id="KW-1185">Reference proteome</keyword>
<evidence type="ECO:0000256" key="2">
    <source>
        <dbReference type="SAM" id="SignalP"/>
    </source>
</evidence>
<dbReference type="EC" id="3.4.21.-" evidence="3"/>
<dbReference type="Gene3D" id="2.40.10.10">
    <property type="entry name" value="Trypsin-like serine proteases"/>
    <property type="match status" value="2"/>
</dbReference>
<dbReference type="InterPro" id="IPR043504">
    <property type="entry name" value="Peptidase_S1_PA_chymotrypsin"/>
</dbReference>
<feature type="signal peptide" evidence="2">
    <location>
        <begin position="1"/>
        <end position="38"/>
    </location>
</feature>
<name>A0ABV3TWH4_9GAMM</name>
<feature type="chain" id="PRO_5047065637" evidence="2">
    <location>
        <begin position="39"/>
        <end position="505"/>
    </location>
</feature>
<dbReference type="GO" id="GO:0006508">
    <property type="term" value="P:proteolysis"/>
    <property type="evidence" value="ECO:0007669"/>
    <property type="project" value="UniProtKB-KW"/>
</dbReference>
<evidence type="ECO:0000313" key="3">
    <source>
        <dbReference type="EMBL" id="MEX1665977.1"/>
    </source>
</evidence>
<dbReference type="SUPFAM" id="SSF50494">
    <property type="entry name" value="Trypsin-like serine proteases"/>
    <property type="match status" value="1"/>
</dbReference>
<comment type="caution">
    <text evidence="3">The sequence shown here is derived from an EMBL/GenBank/DDBJ whole genome shotgun (WGS) entry which is preliminary data.</text>
</comment>
<evidence type="ECO:0000256" key="1">
    <source>
        <dbReference type="ARBA" id="ARBA00022729"/>
    </source>
</evidence>
<dbReference type="PROSITE" id="PS00134">
    <property type="entry name" value="TRYPSIN_HIS"/>
    <property type="match status" value="1"/>
</dbReference>
<organism evidence="3 4">
    <name type="scientific">Zhongshania arctica</name>
    <dbReference type="NCBI Taxonomy" id="3238302"/>
    <lineage>
        <taxon>Bacteria</taxon>
        <taxon>Pseudomonadati</taxon>
        <taxon>Pseudomonadota</taxon>
        <taxon>Gammaproteobacteria</taxon>
        <taxon>Cellvibrionales</taxon>
        <taxon>Spongiibacteraceae</taxon>
        <taxon>Zhongshania</taxon>
    </lineage>
</organism>
<reference evidence="3 4" key="1">
    <citation type="journal article" date="2011" name="Int. J. Syst. Evol. Microbiol.">
        <title>Zhongshania antarctica gen. nov., sp. nov. and Zhongshania guokunii sp. nov., gammaproteobacteria respectively isolated from coastal attached (fast) ice and surface seawater of the Antarctic.</title>
        <authorList>
            <person name="Li H.J."/>
            <person name="Zhang X.Y."/>
            <person name="Chen C.X."/>
            <person name="Zhang Y.J."/>
            <person name="Gao Z.M."/>
            <person name="Yu Y."/>
            <person name="Chen X.L."/>
            <person name="Chen B."/>
            <person name="Zhang Y.Z."/>
        </authorList>
    </citation>
    <scope>NUCLEOTIDE SEQUENCE [LARGE SCALE GENOMIC DNA]</scope>
    <source>
        <strain evidence="3 4">R06B22</strain>
    </source>
</reference>
<dbReference type="InterPro" id="IPR009003">
    <property type="entry name" value="Peptidase_S1_PA"/>
</dbReference>
<dbReference type="Proteomes" id="UP001557484">
    <property type="component" value="Unassembled WGS sequence"/>
</dbReference>
<proteinExistence type="predicted"/>
<dbReference type="InterPro" id="IPR018114">
    <property type="entry name" value="TRYPSIN_HIS"/>
</dbReference>
<keyword evidence="3" id="KW-0378">Hydrolase</keyword>
<keyword evidence="1 2" id="KW-0732">Signal</keyword>
<dbReference type="PANTHER" id="PTHR15462">
    <property type="entry name" value="SERINE PROTEASE"/>
    <property type="match status" value="1"/>
</dbReference>